<evidence type="ECO:0000256" key="1">
    <source>
        <dbReference type="ARBA" id="ARBA00005591"/>
    </source>
</evidence>
<feature type="domain" description="Peptide methionine sulphoxide reductase MsrA" evidence="6">
    <location>
        <begin position="97"/>
        <end position="247"/>
    </location>
</feature>
<dbReference type="GO" id="GO:0030153">
    <property type="term" value="P:bacteriocin immunity"/>
    <property type="evidence" value="ECO:0007669"/>
    <property type="project" value="InterPro"/>
</dbReference>
<dbReference type="Pfam" id="PF01625">
    <property type="entry name" value="PMSR"/>
    <property type="match status" value="1"/>
</dbReference>
<evidence type="ECO:0000313" key="8">
    <source>
        <dbReference type="Proteomes" id="UP000051886"/>
    </source>
</evidence>
<dbReference type="InterPro" id="IPR036509">
    <property type="entry name" value="Met_Sox_Rdtase_MsrA_sf"/>
</dbReference>
<keyword evidence="2 5" id="KW-0560">Oxidoreductase</keyword>
<dbReference type="GO" id="GO:0008113">
    <property type="term" value="F:peptide-methionine (S)-S-oxide reductase activity"/>
    <property type="evidence" value="ECO:0007669"/>
    <property type="project" value="UniProtKB-UniRule"/>
</dbReference>
<dbReference type="AlphaFoldDB" id="A0A0R2LIA4"/>
<comment type="catalytic activity">
    <reaction evidence="3 5">
        <text>L-methionyl-[protein] + [thioredoxin]-disulfide + H2O = L-methionyl-(S)-S-oxide-[protein] + [thioredoxin]-dithiol</text>
        <dbReference type="Rhea" id="RHEA:14217"/>
        <dbReference type="Rhea" id="RHEA-COMP:10698"/>
        <dbReference type="Rhea" id="RHEA-COMP:10700"/>
        <dbReference type="Rhea" id="RHEA-COMP:12313"/>
        <dbReference type="Rhea" id="RHEA-COMP:12315"/>
        <dbReference type="ChEBI" id="CHEBI:15377"/>
        <dbReference type="ChEBI" id="CHEBI:16044"/>
        <dbReference type="ChEBI" id="CHEBI:29950"/>
        <dbReference type="ChEBI" id="CHEBI:44120"/>
        <dbReference type="ChEBI" id="CHEBI:50058"/>
        <dbReference type="EC" id="1.8.4.11"/>
    </reaction>
</comment>
<proteinExistence type="inferred from homology"/>
<evidence type="ECO:0000256" key="2">
    <source>
        <dbReference type="ARBA" id="ARBA00023002"/>
    </source>
</evidence>
<reference evidence="7 8" key="1">
    <citation type="journal article" date="2015" name="Genome Announc.">
        <title>Expanding the biotechnology potential of lactobacilli through comparative genomics of 213 strains and associated genera.</title>
        <authorList>
            <person name="Sun Z."/>
            <person name="Harris H.M."/>
            <person name="McCann A."/>
            <person name="Guo C."/>
            <person name="Argimon S."/>
            <person name="Zhang W."/>
            <person name="Yang X."/>
            <person name="Jeffery I.B."/>
            <person name="Cooney J.C."/>
            <person name="Kagawa T.F."/>
            <person name="Liu W."/>
            <person name="Song Y."/>
            <person name="Salvetti E."/>
            <person name="Wrobel A."/>
            <person name="Rasinkangas P."/>
            <person name="Parkhill J."/>
            <person name="Rea M.C."/>
            <person name="O'Sullivan O."/>
            <person name="Ritari J."/>
            <person name="Douillard F.P."/>
            <person name="Paul Ross R."/>
            <person name="Yang R."/>
            <person name="Briner A.E."/>
            <person name="Felis G.E."/>
            <person name="de Vos W.M."/>
            <person name="Barrangou R."/>
            <person name="Klaenhammer T.R."/>
            <person name="Caufield P.W."/>
            <person name="Cui Y."/>
            <person name="Zhang H."/>
            <person name="O'Toole P.W."/>
        </authorList>
    </citation>
    <scope>NUCLEOTIDE SEQUENCE [LARGE SCALE GENOMIC DNA]</scope>
    <source>
        <strain evidence="7 8">NBRC 103219</strain>
    </source>
</reference>
<dbReference type="InterPro" id="IPR015046">
    <property type="entry name" value="LciA_Immunity-like"/>
</dbReference>
<gene>
    <name evidence="5" type="primary">msrA</name>
    <name evidence="7" type="ORF">IV66_GL001898</name>
</gene>
<dbReference type="OrthoDB" id="4174719at2"/>
<keyword evidence="8" id="KW-1185">Reference proteome</keyword>
<name>A0A0R2LIA4_9LACO</name>
<evidence type="ECO:0000256" key="3">
    <source>
        <dbReference type="ARBA" id="ARBA00047806"/>
    </source>
</evidence>
<protein>
    <recommendedName>
        <fullName evidence="5">Peptide methionine sulfoxide reductase MsrA</fullName>
        <shortName evidence="5">Protein-methionine-S-oxide reductase</shortName>
        <ecNumber evidence="5">1.8.4.11</ecNumber>
    </recommendedName>
    <alternativeName>
        <fullName evidence="5">Peptide-methionine (S)-S-oxide reductase</fullName>
        <shortName evidence="5">Peptide Met(O) reductase</shortName>
    </alternativeName>
</protein>
<dbReference type="Pfam" id="PF08951">
    <property type="entry name" value="EntA_Immun"/>
    <property type="match status" value="1"/>
</dbReference>
<evidence type="ECO:0000313" key="7">
    <source>
        <dbReference type="EMBL" id="KRN98567.1"/>
    </source>
</evidence>
<dbReference type="PANTHER" id="PTHR43774">
    <property type="entry name" value="PEPTIDE METHIONINE SULFOXIDE REDUCTASE"/>
    <property type="match status" value="1"/>
</dbReference>
<comment type="similarity">
    <text evidence="1 5">Belongs to the MsrA Met sulfoxide reductase family.</text>
</comment>
<evidence type="ECO:0000259" key="6">
    <source>
        <dbReference type="Pfam" id="PF01625"/>
    </source>
</evidence>
<dbReference type="STRING" id="449659.IV66_GL001898"/>
<accession>A0A0R2LIA4</accession>
<dbReference type="RefSeq" id="WP_017867730.1">
    <property type="nucleotide sequence ID" value="NZ_BJYB01000004.1"/>
</dbReference>
<dbReference type="EC" id="1.8.4.11" evidence="5"/>
<dbReference type="Proteomes" id="UP000051886">
    <property type="component" value="Unassembled WGS sequence"/>
</dbReference>
<dbReference type="HAMAP" id="MF_01401">
    <property type="entry name" value="MsrA"/>
    <property type="match status" value="1"/>
</dbReference>
<feature type="active site" evidence="5">
    <location>
        <position position="103"/>
    </location>
</feature>
<dbReference type="InterPro" id="IPR002569">
    <property type="entry name" value="Met_Sox_Rdtase_MsrA_dom"/>
</dbReference>
<dbReference type="CDD" id="cd21059">
    <property type="entry name" value="LciA-like"/>
    <property type="match status" value="1"/>
</dbReference>
<comment type="catalytic activity">
    <reaction evidence="4 5">
        <text>[thioredoxin]-disulfide + L-methionine + H2O = L-methionine (S)-S-oxide + [thioredoxin]-dithiol</text>
        <dbReference type="Rhea" id="RHEA:19993"/>
        <dbReference type="Rhea" id="RHEA-COMP:10698"/>
        <dbReference type="Rhea" id="RHEA-COMP:10700"/>
        <dbReference type="ChEBI" id="CHEBI:15377"/>
        <dbReference type="ChEBI" id="CHEBI:29950"/>
        <dbReference type="ChEBI" id="CHEBI:50058"/>
        <dbReference type="ChEBI" id="CHEBI:57844"/>
        <dbReference type="ChEBI" id="CHEBI:58772"/>
        <dbReference type="EC" id="1.8.4.11"/>
    </reaction>
</comment>
<comment type="caution">
    <text evidence="7">The sequence shown here is derived from an EMBL/GenBank/DDBJ whole genome shotgun (WGS) entry which is preliminary data.</text>
</comment>
<organism evidence="7 8">
    <name type="scientific">Ligilactobacillus pobuzihii</name>
    <dbReference type="NCBI Taxonomy" id="449659"/>
    <lineage>
        <taxon>Bacteria</taxon>
        <taxon>Bacillati</taxon>
        <taxon>Bacillota</taxon>
        <taxon>Bacilli</taxon>
        <taxon>Lactobacillales</taxon>
        <taxon>Lactobacillaceae</taxon>
        <taxon>Ligilactobacillus</taxon>
    </lineage>
</organism>
<evidence type="ECO:0000256" key="5">
    <source>
        <dbReference type="HAMAP-Rule" id="MF_01401"/>
    </source>
</evidence>
<dbReference type="PANTHER" id="PTHR43774:SF1">
    <property type="entry name" value="PEPTIDE METHIONINE SULFOXIDE REDUCTASE MSRA 2"/>
    <property type="match status" value="1"/>
</dbReference>
<dbReference type="GO" id="GO:0033744">
    <property type="term" value="F:L-methionine:thioredoxin-disulfide S-oxidoreductase activity"/>
    <property type="evidence" value="ECO:0007669"/>
    <property type="project" value="RHEA"/>
</dbReference>
<dbReference type="SUPFAM" id="SSF55068">
    <property type="entry name" value="Peptide methionine sulfoxide reductase"/>
    <property type="match status" value="1"/>
</dbReference>
<dbReference type="NCBIfam" id="TIGR00401">
    <property type="entry name" value="msrA"/>
    <property type="match status" value="1"/>
</dbReference>
<dbReference type="EMBL" id="JQCN01000045">
    <property type="protein sequence ID" value="KRN98567.1"/>
    <property type="molecule type" value="Genomic_DNA"/>
</dbReference>
<comment type="function">
    <text evidence="5">Has an important function as a repair enzyme for proteins that have been inactivated by oxidation. Catalyzes the reversible oxidation-reduction of methionine sulfoxide in proteins to methionine.</text>
</comment>
<dbReference type="PATRIC" id="fig|449659.4.peg.1947"/>
<evidence type="ECO:0000256" key="4">
    <source>
        <dbReference type="ARBA" id="ARBA00048782"/>
    </source>
</evidence>
<sequence>MNKKETLQTLVTLIQNSATRNWGKKLLTKAAENLINDKSTKITLERLEFNLRPLATRNNLTPAVADFYLRLISDPAGKMQFDYSTHYQPDSPFQHRAIFSGGCFWCLVEPFNTKPGGKSVVSGYTGGYTEYPTYAQVGSHQTGHVEAVEIIYDSRLIKYQEILEIYWQMIDPTDASGQFDDRGDNYLPAIFYTNHEQYEIAATSKRALQKSGKYAKPIVVPIKPATSFWPAENYHQDFYKKFKSRYRRLKRTRAQILFFLHLHAKFREFFHKTDK</sequence>
<dbReference type="Gene3D" id="3.30.1060.10">
    <property type="entry name" value="Peptide methionine sulphoxide reductase MsrA"/>
    <property type="match status" value="1"/>
</dbReference>